<name>A0A1X7TNF8_AMPQE</name>
<dbReference type="AlphaFoldDB" id="A0A1X7TNF8"/>
<sequence>MSAPELWSCLLQSLIPVIGSQWFPLVSLVSIFLIRNSGRVLMGCRGNWDLIRHHDSLCDVLFSAAQSAALAPQKEMPSLIPGSCARPADVFLSHRDGGRPAALDVTIISSLQAATVADSAVIQGSALGVAEARKLLMHAAACHQVGVNFFPLAVEVLGGWSLPAVSIICSIGR</sequence>
<keyword evidence="1" id="KW-1133">Transmembrane helix</keyword>
<accession>A0A1X7TNF8</accession>
<evidence type="ECO:0000313" key="2">
    <source>
        <dbReference type="EnsemblMetazoa" id="Aqu2.1.16204_001"/>
    </source>
</evidence>
<reference evidence="2" key="1">
    <citation type="submission" date="2017-05" db="UniProtKB">
        <authorList>
            <consortium name="EnsemblMetazoa"/>
        </authorList>
    </citation>
    <scope>IDENTIFICATION</scope>
</reference>
<dbReference type="InParanoid" id="A0A1X7TNF8"/>
<organism evidence="2">
    <name type="scientific">Amphimedon queenslandica</name>
    <name type="common">Sponge</name>
    <dbReference type="NCBI Taxonomy" id="400682"/>
    <lineage>
        <taxon>Eukaryota</taxon>
        <taxon>Metazoa</taxon>
        <taxon>Porifera</taxon>
        <taxon>Demospongiae</taxon>
        <taxon>Heteroscleromorpha</taxon>
        <taxon>Haplosclerida</taxon>
        <taxon>Niphatidae</taxon>
        <taxon>Amphimedon</taxon>
    </lineage>
</organism>
<keyword evidence="1" id="KW-0472">Membrane</keyword>
<keyword evidence="1" id="KW-0812">Transmembrane</keyword>
<feature type="transmembrane region" description="Helical" evidence="1">
    <location>
        <begin position="14"/>
        <end position="34"/>
    </location>
</feature>
<evidence type="ECO:0000256" key="1">
    <source>
        <dbReference type="SAM" id="Phobius"/>
    </source>
</evidence>
<protein>
    <submittedName>
        <fullName evidence="2">Uncharacterized protein</fullName>
    </submittedName>
</protein>
<proteinExistence type="predicted"/>
<dbReference type="EnsemblMetazoa" id="Aqu2.1.16204_001">
    <property type="protein sequence ID" value="Aqu2.1.16204_001"/>
    <property type="gene ID" value="Aqu2.1.16204"/>
</dbReference>